<dbReference type="GO" id="GO:0008482">
    <property type="term" value="F:sulfite oxidase activity"/>
    <property type="evidence" value="ECO:0007669"/>
    <property type="project" value="TreeGrafter"/>
</dbReference>
<dbReference type="Gene3D" id="2.60.40.650">
    <property type="match status" value="1"/>
</dbReference>
<gene>
    <name evidence="7" type="ORF">PV06_11342</name>
</gene>
<evidence type="ECO:0000313" key="7">
    <source>
        <dbReference type="EMBL" id="KIW36401.1"/>
    </source>
</evidence>
<organism evidence="7 8">
    <name type="scientific">Exophiala oligosperma</name>
    <dbReference type="NCBI Taxonomy" id="215243"/>
    <lineage>
        <taxon>Eukaryota</taxon>
        <taxon>Fungi</taxon>
        <taxon>Dikarya</taxon>
        <taxon>Ascomycota</taxon>
        <taxon>Pezizomycotina</taxon>
        <taxon>Eurotiomycetes</taxon>
        <taxon>Chaetothyriomycetidae</taxon>
        <taxon>Chaetothyriales</taxon>
        <taxon>Herpotrichiellaceae</taxon>
        <taxon>Exophiala</taxon>
    </lineage>
</organism>
<evidence type="ECO:0000259" key="6">
    <source>
        <dbReference type="Pfam" id="PF03404"/>
    </source>
</evidence>
<evidence type="ECO:0000256" key="4">
    <source>
        <dbReference type="ARBA" id="ARBA00023002"/>
    </source>
</evidence>
<dbReference type="GO" id="GO:0005739">
    <property type="term" value="C:mitochondrion"/>
    <property type="evidence" value="ECO:0007669"/>
    <property type="project" value="TreeGrafter"/>
</dbReference>
<dbReference type="EMBL" id="KN847359">
    <property type="protein sequence ID" value="KIW36401.1"/>
    <property type="molecule type" value="Genomic_DNA"/>
</dbReference>
<evidence type="ECO:0000313" key="8">
    <source>
        <dbReference type="Proteomes" id="UP000053342"/>
    </source>
</evidence>
<keyword evidence="8" id="KW-1185">Reference proteome</keyword>
<comment type="cofactor">
    <cofactor evidence="1">
        <name>Mo-molybdopterin</name>
        <dbReference type="ChEBI" id="CHEBI:71302"/>
    </cofactor>
</comment>
<accession>A0A0D2A7V3</accession>
<dbReference type="VEuPathDB" id="FungiDB:PV06_11342"/>
<evidence type="ECO:0008006" key="9">
    <source>
        <dbReference type="Google" id="ProtNLM"/>
    </source>
</evidence>
<dbReference type="GO" id="GO:0043546">
    <property type="term" value="F:molybdopterin cofactor binding"/>
    <property type="evidence" value="ECO:0007669"/>
    <property type="project" value="TreeGrafter"/>
</dbReference>
<feature type="domain" description="Oxidoreductase molybdopterin-binding" evidence="5">
    <location>
        <begin position="39"/>
        <end position="218"/>
    </location>
</feature>
<dbReference type="GO" id="GO:0020037">
    <property type="term" value="F:heme binding"/>
    <property type="evidence" value="ECO:0007669"/>
    <property type="project" value="TreeGrafter"/>
</dbReference>
<dbReference type="Pfam" id="PF03404">
    <property type="entry name" value="Mo-co_dimer"/>
    <property type="match status" value="1"/>
</dbReference>
<dbReference type="GO" id="GO:0006790">
    <property type="term" value="P:sulfur compound metabolic process"/>
    <property type="evidence" value="ECO:0007669"/>
    <property type="project" value="TreeGrafter"/>
</dbReference>
<evidence type="ECO:0000256" key="2">
    <source>
        <dbReference type="ARBA" id="ARBA00022505"/>
    </source>
</evidence>
<dbReference type="SUPFAM" id="SSF81296">
    <property type="entry name" value="E set domains"/>
    <property type="match status" value="1"/>
</dbReference>
<evidence type="ECO:0000256" key="1">
    <source>
        <dbReference type="ARBA" id="ARBA00001924"/>
    </source>
</evidence>
<dbReference type="PANTHER" id="PTHR19372">
    <property type="entry name" value="SULFITE REDUCTASE"/>
    <property type="match status" value="1"/>
</dbReference>
<dbReference type="InterPro" id="IPR005066">
    <property type="entry name" value="MoCF_OxRdtse_dimer"/>
</dbReference>
<dbReference type="AlphaFoldDB" id="A0A0D2A7V3"/>
<reference evidence="7 8" key="1">
    <citation type="submission" date="2015-01" db="EMBL/GenBank/DDBJ databases">
        <title>The Genome Sequence of Exophiala oligosperma CBS72588.</title>
        <authorList>
            <consortium name="The Broad Institute Genomics Platform"/>
            <person name="Cuomo C."/>
            <person name="de Hoog S."/>
            <person name="Gorbushina A."/>
            <person name="Stielow B."/>
            <person name="Teixiera M."/>
            <person name="Abouelleil A."/>
            <person name="Chapman S.B."/>
            <person name="Priest M."/>
            <person name="Young S.K."/>
            <person name="Wortman J."/>
            <person name="Nusbaum C."/>
            <person name="Birren B."/>
        </authorList>
    </citation>
    <scope>NUCLEOTIDE SEQUENCE [LARGE SCALE GENOMIC DNA]</scope>
    <source>
        <strain evidence="7 8">CBS 72588</strain>
    </source>
</reference>
<dbReference type="PRINTS" id="PR00407">
    <property type="entry name" value="EUMOPTERIN"/>
</dbReference>
<evidence type="ECO:0000259" key="5">
    <source>
        <dbReference type="Pfam" id="PF00174"/>
    </source>
</evidence>
<keyword evidence="3" id="KW-0479">Metal-binding</keyword>
<sequence>MQKQGEGSVNEPINREPKPQTLIANFLTPIGDACYDRNHGPILHLSIENHRVVVDGLVAQALNLSMTELKENFSQHTVTCALQCAGNRRHSMRTRIKEVQGIDWFDAAILNAQWTGPLLRDILIRAGVQDGQNTDLHVHLASTRTKVQDDEWYGSSIPLAMALDEGREAVLALKMNGEPLPGNHGFPVRAIIPGIIGARSVKWIDRITVAETETSNFYQQRDYKVLPPDATDTESAAKFWETVPPMMENVINSVVIVPNDDDTIERSDEGTITIKGYAVPQGEHGPVVKVEVSCDDGASWTEARLGFKQKWSWVLWEAVVRVDPGDGVRIFSRATDEGGNSQTEHRSRWNLRGVGYNGYESRTGVKIL</sequence>
<protein>
    <recommendedName>
        <fullName evidence="9">Sulfite oxidase</fullName>
    </recommendedName>
</protein>
<proteinExistence type="predicted"/>
<dbReference type="InterPro" id="IPR036374">
    <property type="entry name" value="OxRdtase_Mopterin-bd_sf"/>
</dbReference>
<dbReference type="PANTHER" id="PTHR19372:SF7">
    <property type="entry name" value="SULFITE OXIDASE, MITOCHONDRIAL"/>
    <property type="match status" value="1"/>
</dbReference>
<dbReference type="Gene3D" id="3.90.420.10">
    <property type="entry name" value="Oxidoreductase, molybdopterin-binding domain"/>
    <property type="match status" value="1"/>
</dbReference>
<keyword evidence="2" id="KW-0500">Molybdenum</keyword>
<dbReference type="GO" id="GO:0030151">
    <property type="term" value="F:molybdenum ion binding"/>
    <property type="evidence" value="ECO:0007669"/>
    <property type="project" value="InterPro"/>
</dbReference>
<dbReference type="RefSeq" id="XP_016256617.1">
    <property type="nucleotide sequence ID" value="XM_016412995.1"/>
</dbReference>
<dbReference type="SUPFAM" id="SSF56524">
    <property type="entry name" value="Oxidoreductase molybdopterin-binding domain"/>
    <property type="match status" value="1"/>
</dbReference>
<feature type="domain" description="Moybdenum cofactor oxidoreductase dimerisation" evidence="6">
    <location>
        <begin position="247"/>
        <end position="359"/>
    </location>
</feature>
<dbReference type="Proteomes" id="UP000053342">
    <property type="component" value="Unassembled WGS sequence"/>
</dbReference>
<dbReference type="FunFam" id="3.90.420.10:FF:000002">
    <property type="entry name" value="sulfite oxidase, mitochondrial"/>
    <property type="match status" value="1"/>
</dbReference>
<dbReference type="InterPro" id="IPR014756">
    <property type="entry name" value="Ig_E-set"/>
</dbReference>
<evidence type="ECO:0000256" key="3">
    <source>
        <dbReference type="ARBA" id="ARBA00022723"/>
    </source>
</evidence>
<dbReference type="InterPro" id="IPR008335">
    <property type="entry name" value="Mopterin_OxRdtase_euk"/>
</dbReference>
<dbReference type="Pfam" id="PF00174">
    <property type="entry name" value="Oxidored_molyb"/>
    <property type="match status" value="1"/>
</dbReference>
<dbReference type="HOGENOM" id="CLU_003827_5_2_1"/>
<name>A0A0D2A7V3_9EURO</name>
<dbReference type="OrthoDB" id="432685at2759"/>
<dbReference type="STRING" id="215243.A0A0D2A7V3"/>
<dbReference type="InterPro" id="IPR000572">
    <property type="entry name" value="OxRdtase_Mopterin-bd_dom"/>
</dbReference>
<keyword evidence="4" id="KW-0560">Oxidoreductase</keyword>
<dbReference type="GeneID" id="27363416"/>